<evidence type="ECO:0000256" key="2">
    <source>
        <dbReference type="ARBA" id="ARBA00022617"/>
    </source>
</evidence>
<dbReference type="AlphaFoldDB" id="A0A0B6TRY4"/>
<evidence type="ECO:0000256" key="1">
    <source>
        <dbReference type="ARBA" id="ARBA00014413"/>
    </source>
</evidence>
<dbReference type="GO" id="GO:0046872">
    <property type="term" value="F:metal ion binding"/>
    <property type="evidence" value="ECO:0007669"/>
    <property type="project" value="UniProtKB-KW"/>
</dbReference>
<keyword evidence="9" id="KW-0560">Oxidoreductase</keyword>
<dbReference type="HOGENOM" id="CLU_076582_1_0_11"/>
<proteinExistence type="inferred from homology"/>
<dbReference type="Proteomes" id="UP000031928">
    <property type="component" value="Chromosome"/>
</dbReference>
<evidence type="ECO:0000256" key="7">
    <source>
        <dbReference type="ARBA" id="ARBA00049896"/>
    </source>
</evidence>
<evidence type="ECO:0000256" key="3">
    <source>
        <dbReference type="ARBA" id="ARBA00022723"/>
    </source>
</evidence>
<comment type="function">
    <text evidence="9">Involved in coproporphyrin-dependent heme b biosynthesis. Catalyzes the decarboxylation of Fe-coproporphyrin III (coproheme) to heme b (protoheme IX), the last step of the pathway. The reaction occurs in a stepwise manner with a three-propionate intermediate.</text>
</comment>
<dbReference type="InterPro" id="IPR011008">
    <property type="entry name" value="Dimeric_a/b-barrel"/>
</dbReference>
<evidence type="ECO:0000256" key="8">
    <source>
        <dbReference type="ARBA" id="ARBA00050019"/>
    </source>
</evidence>
<dbReference type="SUPFAM" id="SSF54909">
    <property type="entry name" value="Dimeric alpha+beta barrel"/>
    <property type="match status" value="1"/>
</dbReference>
<keyword evidence="2 9" id="KW-0349">Heme</keyword>
<keyword evidence="9" id="KW-0350">Heme biosynthesis</keyword>
<comment type="pathway">
    <text evidence="9">Porphyrin-containing compound metabolism; protoheme biosynthesis.</text>
</comment>
<dbReference type="PANTHER" id="PTHR36843:SF1">
    <property type="entry name" value="COPROHEME DECARBOXYLASE"/>
    <property type="match status" value="1"/>
</dbReference>
<gene>
    <name evidence="9" type="primary">chdC</name>
    <name evidence="10" type="ORF">B840_07155</name>
</gene>
<keyword evidence="4 9" id="KW-0408">Iron</keyword>
<evidence type="ECO:0000313" key="11">
    <source>
        <dbReference type="Proteomes" id="UP000031928"/>
    </source>
</evidence>
<comment type="catalytic activity">
    <reaction evidence="7">
        <text>Fe-coproporphyrin III + 2 H2O2 + 2 H(+) = heme b + 2 CO2 + 4 H2O</text>
        <dbReference type="Rhea" id="RHEA:56516"/>
        <dbReference type="ChEBI" id="CHEBI:15377"/>
        <dbReference type="ChEBI" id="CHEBI:15378"/>
        <dbReference type="ChEBI" id="CHEBI:16240"/>
        <dbReference type="ChEBI" id="CHEBI:16526"/>
        <dbReference type="ChEBI" id="CHEBI:60344"/>
        <dbReference type="ChEBI" id="CHEBI:68438"/>
        <dbReference type="EC" id="1.3.98.5"/>
    </reaction>
    <physiologicalReaction direction="left-to-right" evidence="7">
        <dbReference type="Rhea" id="RHEA:56517"/>
    </physiologicalReaction>
</comment>
<reference evidence="10 11" key="1">
    <citation type="submission" date="2014-05" db="EMBL/GenBank/DDBJ databases">
        <title>Complete genome sequence of Corynebacterium marinum DSM 44953.</title>
        <authorList>
            <person name="Schaffert L."/>
            <person name="Albersmeier A."/>
            <person name="Kalinowski J."/>
            <person name="Ruckert C."/>
        </authorList>
    </citation>
    <scope>NUCLEOTIDE SEQUENCE [LARGE SCALE GENOMIC DNA]</scope>
    <source>
        <strain evidence="10 11">DSM 44953</strain>
    </source>
</reference>
<dbReference type="GO" id="GO:0006785">
    <property type="term" value="P:heme B biosynthetic process"/>
    <property type="evidence" value="ECO:0007669"/>
    <property type="project" value="UniProtKB-UniRule"/>
</dbReference>
<evidence type="ECO:0000256" key="6">
    <source>
        <dbReference type="ARBA" id="ARBA00030236"/>
    </source>
</evidence>
<dbReference type="InterPro" id="IPR010644">
    <property type="entry name" value="ChdC/CLD"/>
</dbReference>
<comment type="cofactor">
    <cofactor evidence="9">
        <name>Fe-coproporphyrin III</name>
        <dbReference type="ChEBI" id="CHEBI:68438"/>
    </cofactor>
    <text evidence="9">Fe-coproporphyrin III acts as both substrate and redox cofactor.</text>
</comment>
<accession>A0A0B6TRY4</accession>
<evidence type="ECO:0000256" key="5">
    <source>
        <dbReference type="ARBA" id="ARBA00029882"/>
    </source>
</evidence>
<name>A0A0B6TRY4_9CORY</name>
<dbReference type="EC" id="1.3.98.5" evidence="8 9"/>
<evidence type="ECO:0000313" key="10">
    <source>
        <dbReference type="EMBL" id="AJK69029.1"/>
    </source>
</evidence>
<sequence length="250" mass="28826">MMDDTAVSHGESRKEVFVSKLNFDELNSMQRYTQFVTFRAIPGALGNEREQVIAEAQAFFTGLAEEGTVVVRGIYDVSGINAEADLMIWWHAEQFEDLQAAYQAFRRTTVFGQVLEATWFGTGLHRPAEFNRSHLPSFIMGEEAEAWITVYPFVRSFEWYLLDPKERRRILAEHGQAARDFPDVRANTVPAFALGDYEWMLAFEAPELHRIVDLMHKMRYTDARLHVREETPFFSGRRVADIGEIVKILP</sequence>
<dbReference type="GO" id="GO:0020037">
    <property type="term" value="F:heme binding"/>
    <property type="evidence" value="ECO:0007669"/>
    <property type="project" value="InterPro"/>
</dbReference>
<comment type="catalytic activity">
    <reaction evidence="9">
        <text>Fe-coproporphyrin III + H2O2 + H(+) = harderoheme III + CO2 + 2 H2O</text>
        <dbReference type="Rhea" id="RHEA:57940"/>
        <dbReference type="ChEBI" id="CHEBI:15377"/>
        <dbReference type="ChEBI" id="CHEBI:15378"/>
        <dbReference type="ChEBI" id="CHEBI:16240"/>
        <dbReference type="ChEBI" id="CHEBI:16526"/>
        <dbReference type="ChEBI" id="CHEBI:68438"/>
        <dbReference type="ChEBI" id="CHEBI:142463"/>
    </reaction>
</comment>
<keyword evidence="3 9" id="KW-0479">Metal-binding</keyword>
<feature type="active site" evidence="9">
    <location>
        <position position="151"/>
    </location>
</feature>
<dbReference type="GO" id="GO:0016634">
    <property type="term" value="F:oxidoreductase activity, acting on the CH-CH group of donors, oxygen as acceptor"/>
    <property type="evidence" value="ECO:0007669"/>
    <property type="project" value="UniProtKB-UniRule"/>
</dbReference>
<evidence type="ECO:0000256" key="4">
    <source>
        <dbReference type="ARBA" id="ARBA00023004"/>
    </source>
</evidence>
<protein>
    <recommendedName>
        <fullName evidence="1 9">Coproheme decarboxylase</fullName>
        <ecNumber evidence="8 9">1.3.98.5</ecNumber>
    </recommendedName>
    <alternativeName>
        <fullName evidence="5 9">Coproheme III oxidative decarboxylase</fullName>
    </alternativeName>
    <alternativeName>
        <fullName evidence="6 9">Hydrogen peroxide-dependent heme synthase</fullName>
    </alternativeName>
</protein>
<dbReference type="HAMAP" id="MF_02244">
    <property type="entry name" value="Coproheme_decarbox_2"/>
    <property type="match status" value="1"/>
</dbReference>
<dbReference type="PANTHER" id="PTHR36843">
    <property type="entry name" value="HEME-DEPENDENT PEROXIDASE YWFI-RELATED"/>
    <property type="match status" value="1"/>
</dbReference>
<dbReference type="Gene3D" id="3.30.70.1030">
    <property type="entry name" value="Apc35880, domain 1"/>
    <property type="match status" value="2"/>
</dbReference>
<evidence type="ECO:0000256" key="9">
    <source>
        <dbReference type="HAMAP-Rule" id="MF_02244"/>
    </source>
</evidence>
<comment type="catalytic activity">
    <reaction evidence="9">
        <text>harderoheme III + H2O2 + H(+) = heme b + CO2 + 2 H2O</text>
        <dbReference type="Rhea" id="RHEA:57944"/>
        <dbReference type="ChEBI" id="CHEBI:15377"/>
        <dbReference type="ChEBI" id="CHEBI:15378"/>
        <dbReference type="ChEBI" id="CHEBI:16240"/>
        <dbReference type="ChEBI" id="CHEBI:16526"/>
        <dbReference type="ChEBI" id="CHEBI:60344"/>
        <dbReference type="ChEBI" id="CHEBI:142463"/>
    </reaction>
</comment>
<keyword evidence="11" id="KW-1185">Reference proteome</keyword>
<organism evidence="10 11">
    <name type="scientific">Corynebacterium marinum DSM 44953</name>
    <dbReference type="NCBI Taxonomy" id="1224162"/>
    <lineage>
        <taxon>Bacteria</taxon>
        <taxon>Bacillati</taxon>
        <taxon>Actinomycetota</taxon>
        <taxon>Actinomycetes</taxon>
        <taxon>Mycobacteriales</taxon>
        <taxon>Corynebacteriaceae</taxon>
        <taxon>Corynebacterium</taxon>
    </lineage>
</organism>
<dbReference type="STRING" id="1224162.B840_07155"/>
<feature type="binding site" description="axial binding residue" evidence="9">
    <location>
        <position position="174"/>
    </location>
    <ligand>
        <name>Fe-coproporphyrin III</name>
        <dbReference type="ChEBI" id="CHEBI:68438"/>
    </ligand>
    <ligandPart>
        <name>Fe</name>
        <dbReference type="ChEBI" id="CHEBI:18248"/>
    </ligandPart>
</feature>
<comment type="similarity">
    <text evidence="9">Belongs to the ChdC family. Type 2 subfamily.</text>
</comment>
<dbReference type="KEGG" id="cmq:B840_07155"/>
<dbReference type="Pfam" id="PF06778">
    <property type="entry name" value="Chlor_dismutase"/>
    <property type="match status" value="1"/>
</dbReference>
<dbReference type="NCBIfam" id="NF042928">
    <property type="entry name" value="HemQ_actino"/>
    <property type="match status" value="1"/>
</dbReference>
<dbReference type="EMBL" id="CP007790">
    <property type="protein sequence ID" value="AJK69029.1"/>
    <property type="molecule type" value="Genomic_DNA"/>
</dbReference>